<dbReference type="Pfam" id="PF13560">
    <property type="entry name" value="HTH_31"/>
    <property type="match status" value="1"/>
</dbReference>
<dbReference type="AlphaFoldDB" id="A0A221W575"/>
<gene>
    <name evidence="1" type="ORF">AHOG_16960</name>
</gene>
<reference evidence="1 2" key="1">
    <citation type="submission" date="2017-07" db="EMBL/GenBank/DDBJ databases">
        <title>Complete genome sequence of Actinoalloteichus hoggarensis DSM 45943, type strain of Actinoalloteichus hoggarensis.</title>
        <authorList>
            <person name="Ruckert C."/>
            <person name="Nouioui I."/>
            <person name="Willmese J."/>
            <person name="van Wezel G."/>
            <person name="Klenk H.-P."/>
            <person name="Kalinowski J."/>
            <person name="Zotchev S.B."/>
        </authorList>
    </citation>
    <scope>NUCLEOTIDE SEQUENCE [LARGE SCALE GENOMIC DNA]</scope>
    <source>
        <strain evidence="1 2">DSM 45943</strain>
    </source>
</reference>
<dbReference type="RefSeq" id="WP_169725874.1">
    <property type="nucleotide sequence ID" value="NZ_CP022521.1"/>
</dbReference>
<dbReference type="SUPFAM" id="SSF48452">
    <property type="entry name" value="TPR-like"/>
    <property type="match status" value="1"/>
</dbReference>
<dbReference type="InterPro" id="IPR010982">
    <property type="entry name" value="Lambda_DNA-bd_dom_sf"/>
</dbReference>
<sequence>MARTPEAITELRRALGAALRGYRETSPLDQSAIGRITAYSRTSISHIEAGRQFPGRDFWETTDRVLDADGDLLAHFDRVVADEKRIRIAELHGAPVRRSDPATRSPRSPGSPPDDDRHHDDVNRRELLRLVAVTGSLLAIPAIDVDRVRHAAAHPRHLDPATVDVYERLNAELWTRFAESRSKRDVLPAARRQLTAVNASLNEPQPADVHRRLCALAGDLFQLCGEVLFDSDDYADAAQCYAEAAHVSKEAREFDLWACAMTRHAFISIYDRRYTHAATLLDGAAQLAARGDPTRTTRHWVAAVQAQTYAGLGNLPACQRALDRAEQVAGLPDMAPATGWLRFEGSRLDEERASCLVTLRRPDLAEPALDKALGQAASARRRGSVLVDLAAVGAQRGDVDQLIMSGAAAVDSARQTASAGYLGRRLRDLREHLVPFLGDRHVRYLDSRITDVVTVFGPRQQGESQCRTSRDGPSGMHGSPG</sequence>
<proteinExistence type="predicted"/>
<evidence type="ECO:0000313" key="1">
    <source>
        <dbReference type="EMBL" id="ASO21018.1"/>
    </source>
</evidence>
<keyword evidence="2" id="KW-1185">Reference proteome</keyword>
<dbReference type="InterPro" id="IPR001387">
    <property type="entry name" value="Cro/C1-type_HTH"/>
</dbReference>
<dbReference type="Proteomes" id="UP000204221">
    <property type="component" value="Chromosome"/>
</dbReference>
<dbReference type="Gene3D" id="1.10.260.40">
    <property type="entry name" value="lambda repressor-like DNA-binding domains"/>
    <property type="match status" value="1"/>
</dbReference>
<dbReference type="CDD" id="cd00093">
    <property type="entry name" value="HTH_XRE"/>
    <property type="match status" value="1"/>
</dbReference>
<dbReference type="InterPro" id="IPR011990">
    <property type="entry name" value="TPR-like_helical_dom_sf"/>
</dbReference>
<dbReference type="GO" id="GO:0003677">
    <property type="term" value="F:DNA binding"/>
    <property type="evidence" value="ECO:0007669"/>
    <property type="project" value="InterPro"/>
</dbReference>
<accession>A0A221W575</accession>
<dbReference type="EMBL" id="CP022521">
    <property type="protein sequence ID" value="ASO21018.1"/>
    <property type="molecule type" value="Genomic_DNA"/>
</dbReference>
<dbReference type="Gene3D" id="1.25.40.10">
    <property type="entry name" value="Tetratricopeptide repeat domain"/>
    <property type="match status" value="1"/>
</dbReference>
<dbReference type="KEGG" id="ahg:AHOG_16960"/>
<dbReference type="SUPFAM" id="SSF47413">
    <property type="entry name" value="lambda repressor-like DNA-binding domains"/>
    <property type="match status" value="1"/>
</dbReference>
<name>A0A221W575_9PSEU</name>
<evidence type="ECO:0000313" key="2">
    <source>
        <dbReference type="Proteomes" id="UP000204221"/>
    </source>
</evidence>
<organism evidence="1 2">
    <name type="scientific">Actinoalloteichus hoggarensis</name>
    <dbReference type="NCBI Taxonomy" id="1470176"/>
    <lineage>
        <taxon>Bacteria</taxon>
        <taxon>Bacillati</taxon>
        <taxon>Actinomycetota</taxon>
        <taxon>Actinomycetes</taxon>
        <taxon>Pseudonocardiales</taxon>
        <taxon>Pseudonocardiaceae</taxon>
        <taxon>Actinoalloteichus</taxon>
    </lineage>
</organism>
<protein>
    <submittedName>
        <fullName evidence="1">Uncharacterized protein</fullName>
    </submittedName>
</protein>